<feature type="region of interest" description="Disordered" evidence="1">
    <location>
        <begin position="79"/>
        <end position="102"/>
    </location>
</feature>
<organism evidence="2 3">
    <name type="scientific">Phialocephala subalpina</name>
    <dbReference type="NCBI Taxonomy" id="576137"/>
    <lineage>
        <taxon>Eukaryota</taxon>
        <taxon>Fungi</taxon>
        <taxon>Dikarya</taxon>
        <taxon>Ascomycota</taxon>
        <taxon>Pezizomycotina</taxon>
        <taxon>Leotiomycetes</taxon>
        <taxon>Helotiales</taxon>
        <taxon>Mollisiaceae</taxon>
        <taxon>Phialocephala</taxon>
        <taxon>Phialocephala fortinii species complex</taxon>
    </lineage>
</organism>
<dbReference type="STRING" id="576137.A0A1L7WKF8"/>
<gene>
    <name evidence="2" type="ORF">PAC_03129</name>
</gene>
<evidence type="ECO:0000313" key="3">
    <source>
        <dbReference type="Proteomes" id="UP000184330"/>
    </source>
</evidence>
<protein>
    <submittedName>
        <fullName evidence="2">Uncharacterized protein</fullName>
    </submittedName>
</protein>
<keyword evidence="3" id="KW-1185">Reference proteome</keyword>
<reference evidence="2 3" key="1">
    <citation type="submission" date="2016-03" db="EMBL/GenBank/DDBJ databases">
        <authorList>
            <person name="Ploux O."/>
        </authorList>
    </citation>
    <scope>NUCLEOTIDE SEQUENCE [LARGE SCALE GENOMIC DNA]</scope>
    <source>
        <strain evidence="2 3">UAMH 11012</strain>
    </source>
</reference>
<sequence length="344" mass="38557">MSYHLGIAHFPALHRQLTSPTSANFRETSPNEDLTQDSKDVLIERLNDLVTRLSNANSLEDGAVTAIHSQVDKIERVLRGGDGQTPRSPGLLETPREDDTFWGPATPTWNMKMRLPHFSPKAGHDSVNNEPQITTSKAAEVAKAAEDLASKMAVTVAELQKRKEESDQVHDLLLTKAEQAAERILLLEYRIAEMEDDFEANQSELKYLRIQLKAVEAQASPYIPRSEDPELTQAIKNWKIDWEDIDRRSKARRKKCHVSLTQSSSDRSTLVDVRGYVEGAEQQRPLNFESIALILIQEYGSEGNLQISGLHATPNSGTTNQAPSPQGILGHFSGEKWIMEARKW</sequence>
<evidence type="ECO:0000256" key="1">
    <source>
        <dbReference type="SAM" id="MobiDB-lite"/>
    </source>
</evidence>
<dbReference type="Proteomes" id="UP000184330">
    <property type="component" value="Unassembled WGS sequence"/>
</dbReference>
<dbReference type="OrthoDB" id="4448936at2759"/>
<evidence type="ECO:0000313" key="2">
    <source>
        <dbReference type="EMBL" id="CZR53251.1"/>
    </source>
</evidence>
<dbReference type="EMBL" id="FJOG01000003">
    <property type="protein sequence ID" value="CZR53251.1"/>
    <property type="molecule type" value="Genomic_DNA"/>
</dbReference>
<name>A0A1L7WKF8_9HELO</name>
<dbReference type="AlphaFoldDB" id="A0A1L7WKF8"/>
<proteinExistence type="predicted"/>
<accession>A0A1L7WKF8</accession>